<dbReference type="GO" id="GO:0019843">
    <property type="term" value="F:rRNA binding"/>
    <property type="evidence" value="ECO:0007669"/>
    <property type="project" value="UniProtKB-UniRule"/>
</dbReference>
<accession>A0A1L5P1W9</accession>
<evidence type="ECO:0000256" key="2">
    <source>
        <dbReference type="ARBA" id="ARBA00022730"/>
    </source>
</evidence>
<dbReference type="Proteomes" id="UP000185109">
    <property type="component" value="Chromosome"/>
</dbReference>
<dbReference type="GO" id="GO:1990904">
    <property type="term" value="C:ribonucleoprotein complex"/>
    <property type="evidence" value="ECO:0007669"/>
    <property type="project" value="UniProtKB-KW"/>
</dbReference>
<keyword evidence="4 7" id="KW-0689">Ribosomal protein</keyword>
<evidence type="ECO:0000259" key="8">
    <source>
        <dbReference type="PROSITE" id="PS00651"/>
    </source>
</evidence>
<sequence>MEVILLERISKLGQMGETVKVRDGFARNYLLPLGKALRANAANKSRFESERATLEARNLERKSEAQKVADVLDGKSFIVVRSAGETGQLYGSVAARDVVEILAAEGFNIGRNQVHLNTPIKAIGIHKVELQLHAEVEIHVNLNVARSADEAERQAKGETLTSVDAIYGVDEDALRAEDFFDPDADGNAEDEA</sequence>
<evidence type="ECO:0000256" key="5">
    <source>
        <dbReference type="ARBA" id="ARBA00023274"/>
    </source>
</evidence>
<keyword evidence="5 7" id="KW-0687">Ribonucleoprotein</keyword>
<keyword evidence="2 7" id="KW-0699">rRNA-binding</keyword>
<dbReference type="GO" id="GO:0006412">
    <property type="term" value="P:translation"/>
    <property type="evidence" value="ECO:0007669"/>
    <property type="project" value="UniProtKB-UniRule"/>
</dbReference>
<evidence type="ECO:0000313" key="10">
    <source>
        <dbReference type="Proteomes" id="UP000185109"/>
    </source>
</evidence>
<reference evidence="9 10" key="1">
    <citation type="submission" date="2016-09" db="EMBL/GenBank/DDBJ databases">
        <title>The complete genome sequences of Rhizobium gallicum, symbiovars gallicum and phaseoli, symbionts associated to common bean (Phaseolus vulgaris).</title>
        <authorList>
            <person name="Bustos P."/>
            <person name="Santamaria R.I."/>
            <person name="Perez-Carrascal O.M."/>
            <person name="Juarez S."/>
            <person name="Lozano L."/>
            <person name="Martinez-Flores I."/>
            <person name="Martinez-Romero E."/>
            <person name="Cevallos M."/>
            <person name="Romero D."/>
            <person name="Davila G."/>
            <person name="Gonzalez V."/>
        </authorList>
    </citation>
    <scope>NUCLEOTIDE SEQUENCE [LARGE SCALE GENOMIC DNA]</scope>
    <source>
        <strain evidence="9 10">8C-3</strain>
    </source>
</reference>
<dbReference type="EMBL" id="CP017241">
    <property type="protein sequence ID" value="APO74150.1"/>
    <property type="molecule type" value="Genomic_DNA"/>
</dbReference>
<dbReference type="InterPro" id="IPR009027">
    <property type="entry name" value="Ribosomal_bL9/RNase_H1_N"/>
</dbReference>
<dbReference type="Gene3D" id="3.10.430.100">
    <property type="entry name" value="Ribosomal protein L9, C-terminal domain"/>
    <property type="match status" value="1"/>
</dbReference>
<keyword evidence="3 7" id="KW-0694">RNA-binding</keyword>
<dbReference type="HAMAP" id="MF_00503">
    <property type="entry name" value="Ribosomal_bL9"/>
    <property type="match status" value="1"/>
</dbReference>
<evidence type="ECO:0000256" key="1">
    <source>
        <dbReference type="ARBA" id="ARBA00010605"/>
    </source>
</evidence>
<dbReference type="GO" id="GO:0003735">
    <property type="term" value="F:structural constituent of ribosome"/>
    <property type="evidence" value="ECO:0007669"/>
    <property type="project" value="InterPro"/>
</dbReference>
<comment type="similarity">
    <text evidence="1 7">Belongs to the bacterial ribosomal protein bL9 family.</text>
</comment>
<dbReference type="InterPro" id="IPR020069">
    <property type="entry name" value="Ribosomal_bL9_C"/>
</dbReference>
<protein>
    <recommendedName>
        <fullName evidence="6 7">Large ribosomal subunit protein bL9</fullName>
    </recommendedName>
</protein>
<name>A0A1L5P1W9_RHIET</name>
<dbReference type="GO" id="GO:0005840">
    <property type="term" value="C:ribosome"/>
    <property type="evidence" value="ECO:0007669"/>
    <property type="project" value="UniProtKB-KW"/>
</dbReference>
<feature type="domain" description="Ribosomal protein L9" evidence="8">
    <location>
        <begin position="13"/>
        <end position="40"/>
    </location>
</feature>
<dbReference type="PANTHER" id="PTHR21368">
    <property type="entry name" value="50S RIBOSOMAL PROTEIN L9"/>
    <property type="match status" value="1"/>
</dbReference>
<evidence type="ECO:0000256" key="4">
    <source>
        <dbReference type="ARBA" id="ARBA00022980"/>
    </source>
</evidence>
<evidence type="ECO:0000256" key="7">
    <source>
        <dbReference type="HAMAP-Rule" id="MF_00503"/>
    </source>
</evidence>
<dbReference type="InterPro" id="IPR000244">
    <property type="entry name" value="Ribosomal_bL9"/>
</dbReference>
<gene>
    <name evidence="7 9" type="primary">rplI</name>
    <name evidence="9" type="ORF">AM571_CH01314</name>
</gene>
<dbReference type="SUPFAM" id="SSF55658">
    <property type="entry name" value="L9 N-domain-like"/>
    <property type="match status" value="1"/>
</dbReference>
<dbReference type="Pfam" id="PF01281">
    <property type="entry name" value="Ribosomal_L9_N"/>
    <property type="match status" value="1"/>
</dbReference>
<dbReference type="SUPFAM" id="SSF55653">
    <property type="entry name" value="Ribosomal protein L9 C-domain"/>
    <property type="match status" value="1"/>
</dbReference>
<comment type="function">
    <text evidence="7">Binds to the 23S rRNA.</text>
</comment>
<proteinExistence type="inferred from homology"/>
<dbReference type="InterPro" id="IPR036791">
    <property type="entry name" value="Ribosomal_bL9_C_sf"/>
</dbReference>
<dbReference type="InterPro" id="IPR036935">
    <property type="entry name" value="Ribosomal_bL9_N_sf"/>
</dbReference>
<dbReference type="NCBIfam" id="TIGR00158">
    <property type="entry name" value="L9"/>
    <property type="match status" value="1"/>
</dbReference>
<organism evidence="9 10">
    <name type="scientific">Rhizobium etli 8C-3</name>
    <dbReference type="NCBI Taxonomy" id="538025"/>
    <lineage>
        <taxon>Bacteria</taxon>
        <taxon>Pseudomonadati</taxon>
        <taxon>Pseudomonadota</taxon>
        <taxon>Alphaproteobacteria</taxon>
        <taxon>Hyphomicrobiales</taxon>
        <taxon>Rhizobiaceae</taxon>
        <taxon>Rhizobium/Agrobacterium group</taxon>
        <taxon>Rhizobium</taxon>
    </lineage>
</organism>
<dbReference type="Pfam" id="PF03948">
    <property type="entry name" value="Ribosomal_L9_C"/>
    <property type="match status" value="1"/>
</dbReference>
<evidence type="ECO:0000256" key="3">
    <source>
        <dbReference type="ARBA" id="ARBA00022884"/>
    </source>
</evidence>
<dbReference type="PROSITE" id="PS00651">
    <property type="entry name" value="RIBOSOMAL_L9"/>
    <property type="match status" value="1"/>
</dbReference>
<dbReference type="Gene3D" id="3.40.5.10">
    <property type="entry name" value="Ribosomal protein L9, N-terminal domain"/>
    <property type="match status" value="1"/>
</dbReference>
<evidence type="ECO:0000256" key="6">
    <source>
        <dbReference type="ARBA" id="ARBA00035292"/>
    </source>
</evidence>
<dbReference type="AlphaFoldDB" id="A0A1L5P1W9"/>
<dbReference type="InterPro" id="IPR020070">
    <property type="entry name" value="Ribosomal_bL9_N"/>
</dbReference>
<dbReference type="RefSeq" id="WP_074060730.1">
    <property type="nucleotide sequence ID" value="NZ_CP017241.1"/>
</dbReference>
<evidence type="ECO:0000313" key="9">
    <source>
        <dbReference type="EMBL" id="APO74150.1"/>
    </source>
</evidence>
<dbReference type="InterPro" id="IPR020594">
    <property type="entry name" value="Ribosomal_bL9_bac/chp"/>
</dbReference>